<evidence type="ECO:0000313" key="2">
    <source>
        <dbReference type="EMBL" id="KKK67831.1"/>
    </source>
</evidence>
<sequence>NIIPVDENIWIKNLSLKWSNNDPADRTIVATAMLKKLPIITKDKIIRDFYPEIIW</sequence>
<evidence type="ECO:0000259" key="1">
    <source>
        <dbReference type="Pfam" id="PF01850"/>
    </source>
</evidence>
<name>A0A0F9A6N5_9ZZZZ</name>
<comment type="caution">
    <text evidence="2">The sequence shown here is derived from an EMBL/GenBank/DDBJ whole genome shotgun (WGS) entry which is preliminary data.</text>
</comment>
<dbReference type="SUPFAM" id="SSF88723">
    <property type="entry name" value="PIN domain-like"/>
    <property type="match status" value="1"/>
</dbReference>
<dbReference type="AlphaFoldDB" id="A0A0F9A6N5"/>
<proteinExistence type="predicted"/>
<feature type="non-terminal residue" evidence="2">
    <location>
        <position position="1"/>
    </location>
</feature>
<protein>
    <recommendedName>
        <fullName evidence="1">PIN domain-containing protein</fullName>
    </recommendedName>
</protein>
<dbReference type="EMBL" id="LAZR01059417">
    <property type="protein sequence ID" value="KKK67831.1"/>
    <property type="molecule type" value="Genomic_DNA"/>
</dbReference>
<dbReference type="InterPro" id="IPR002716">
    <property type="entry name" value="PIN_dom"/>
</dbReference>
<gene>
    <name evidence="2" type="ORF">LCGC14_2950150</name>
</gene>
<dbReference type="Pfam" id="PF01850">
    <property type="entry name" value="PIN"/>
    <property type="match status" value="1"/>
</dbReference>
<feature type="domain" description="PIN" evidence="1">
    <location>
        <begin position="1"/>
        <end position="48"/>
    </location>
</feature>
<dbReference type="InterPro" id="IPR029060">
    <property type="entry name" value="PIN-like_dom_sf"/>
</dbReference>
<organism evidence="2">
    <name type="scientific">marine sediment metagenome</name>
    <dbReference type="NCBI Taxonomy" id="412755"/>
    <lineage>
        <taxon>unclassified sequences</taxon>
        <taxon>metagenomes</taxon>
        <taxon>ecological metagenomes</taxon>
    </lineage>
</organism>
<reference evidence="2" key="1">
    <citation type="journal article" date="2015" name="Nature">
        <title>Complex archaea that bridge the gap between prokaryotes and eukaryotes.</title>
        <authorList>
            <person name="Spang A."/>
            <person name="Saw J.H."/>
            <person name="Jorgensen S.L."/>
            <person name="Zaremba-Niedzwiedzka K."/>
            <person name="Martijn J."/>
            <person name="Lind A.E."/>
            <person name="van Eijk R."/>
            <person name="Schleper C."/>
            <person name="Guy L."/>
            <person name="Ettema T.J."/>
        </authorList>
    </citation>
    <scope>NUCLEOTIDE SEQUENCE</scope>
</reference>
<accession>A0A0F9A6N5</accession>